<keyword evidence="2" id="KW-0808">Transferase</keyword>
<protein>
    <submittedName>
        <fullName evidence="2">Ribosomal-protein-alanine N-acetyltransferase</fullName>
    </submittedName>
</protein>
<evidence type="ECO:0000313" key="3">
    <source>
        <dbReference type="Proteomes" id="UP000198619"/>
    </source>
</evidence>
<dbReference type="PROSITE" id="PS51186">
    <property type="entry name" value="GNAT"/>
    <property type="match status" value="1"/>
</dbReference>
<dbReference type="Proteomes" id="UP000198619">
    <property type="component" value="Unassembled WGS sequence"/>
</dbReference>
<organism evidence="2 3">
    <name type="scientific">Clostridium frigidicarnis</name>
    <dbReference type="NCBI Taxonomy" id="84698"/>
    <lineage>
        <taxon>Bacteria</taxon>
        <taxon>Bacillati</taxon>
        <taxon>Bacillota</taxon>
        <taxon>Clostridia</taxon>
        <taxon>Eubacteriales</taxon>
        <taxon>Clostridiaceae</taxon>
        <taxon>Clostridium</taxon>
    </lineage>
</organism>
<name>A0A1I0Z5P8_9CLOT</name>
<dbReference type="GO" id="GO:0005737">
    <property type="term" value="C:cytoplasm"/>
    <property type="evidence" value="ECO:0007669"/>
    <property type="project" value="TreeGrafter"/>
</dbReference>
<dbReference type="PANTHER" id="PTHR43792:SF9">
    <property type="entry name" value="RIBOSOMAL-PROTEIN-ALANINE ACETYLTRANSFERASE"/>
    <property type="match status" value="1"/>
</dbReference>
<gene>
    <name evidence="2" type="ORF">SAMN04488528_101789</name>
</gene>
<dbReference type="EMBL" id="FOKI01000017">
    <property type="protein sequence ID" value="SFB20914.1"/>
    <property type="molecule type" value="Genomic_DNA"/>
</dbReference>
<evidence type="ECO:0000259" key="1">
    <source>
        <dbReference type="PROSITE" id="PS51186"/>
    </source>
</evidence>
<dbReference type="STRING" id="84698.SAMN04488528_101789"/>
<dbReference type="InterPro" id="IPR016181">
    <property type="entry name" value="Acyl_CoA_acyltransferase"/>
</dbReference>
<dbReference type="GO" id="GO:0008999">
    <property type="term" value="F:protein-N-terminal-alanine acetyltransferase activity"/>
    <property type="evidence" value="ECO:0007669"/>
    <property type="project" value="TreeGrafter"/>
</dbReference>
<dbReference type="Pfam" id="PF13302">
    <property type="entry name" value="Acetyltransf_3"/>
    <property type="match status" value="1"/>
</dbReference>
<dbReference type="InterPro" id="IPR000182">
    <property type="entry name" value="GNAT_dom"/>
</dbReference>
<dbReference type="RefSeq" id="WP_090041633.1">
    <property type="nucleotide sequence ID" value="NZ_FOKI01000017.1"/>
</dbReference>
<dbReference type="InterPro" id="IPR051531">
    <property type="entry name" value="N-acetyltransferase"/>
</dbReference>
<dbReference type="OrthoDB" id="9811523at2"/>
<accession>A0A1I0Z5P8</accession>
<dbReference type="PANTHER" id="PTHR43792">
    <property type="entry name" value="GNAT FAMILY, PUTATIVE (AFU_ORTHOLOGUE AFUA_3G00765)-RELATED-RELATED"/>
    <property type="match status" value="1"/>
</dbReference>
<evidence type="ECO:0000313" key="2">
    <source>
        <dbReference type="EMBL" id="SFB20914.1"/>
    </source>
</evidence>
<reference evidence="2 3" key="1">
    <citation type="submission" date="2016-10" db="EMBL/GenBank/DDBJ databases">
        <authorList>
            <person name="de Groot N.N."/>
        </authorList>
    </citation>
    <scope>NUCLEOTIDE SEQUENCE [LARGE SCALE GENOMIC DNA]</scope>
    <source>
        <strain evidence="2 3">DSM 12271</strain>
    </source>
</reference>
<keyword evidence="3" id="KW-1185">Reference proteome</keyword>
<feature type="domain" description="N-acetyltransferase" evidence="1">
    <location>
        <begin position="17"/>
        <end position="182"/>
    </location>
</feature>
<proteinExistence type="predicted"/>
<dbReference type="Gene3D" id="3.40.630.30">
    <property type="match status" value="1"/>
</dbReference>
<dbReference type="AlphaFoldDB" id="A0A1I0Z5P8"/>
<sequence length="186" mass="21679">MNTKCFEVFNVLETERLILREVSKSDVEEIYQIFSDEEVAKYDWFEPIESQEEARKIIDVYKEEFEAEEEITWGIALKETNKLVGICCLCHFEPEARRAEIGYDLMQSEWNKGYATEMVKAIVDFGFNYINLNRIESFITPGNHASVKVLEKAGFTKEGVVRERDFIKNKLEDGVIMAILQKDIVK</sequence>
<dbReference type="SUPFAM" id="SSF55729">
    <property type="entry name" value="Acyl-CoA N-acyltransferases (Nat)"/>
    <property type="match status" value="1"/>
</dbReference>